<name>A0A2R4XGP3_9BURK</name>
<dbReference type="Proteomes" id="UP000244571">
    <property type="component" value="Chromosome"/>
</dbReference>
<sequence length="86" mass="9457">MYSFLALAQVILDQVTGLTEGLSRPIWFCADTAETEPFNKSNVKGLCKTGIESLSSSLSRMFTIWVGIYGSNNPIRSRLLSHRSSG</sequence>
<evidence type="ECO:0000313" key="1">
    <source>
        <dbReference type="EMBL" id="AWB32998.1"/>
    </source>
</evidence>
<protein>
    <submittedName>
        <fullName evidence="1">Uncharacterized protein</fullName>
    </submittedName>
</protein>
<dbReference type="EMBL" id="CP028901">
    <property type="protein sequence ID" value="AWB32998.1"/>
    <property type="molecule type" value="Genomic_DNA"/>
</dbReference>
<accession>A0A2R4XGP3</accession>
<gene>
    <name evidence="1" type="ORF">DBV39_03880</name>
</gene>
<dbReference type="AlphaFoldDB" id="A0A2R4XGP3"/>
<dbReference type="KEGG" id="boz:DBV39_03880"/>
<organism evidence="1 2">
    <name type="scientific">Orrella marina</name>
    <dbReference type="NCBI Taxonomy" id="2163011"/>
    <lineage>
        <taxon>Bacteria</taxon>
        <taxon>Pseudomonadati</taxon>
        <taxon>Pseudomonadota</taxon>
        <taxon>Betaproteobacteria</taxon>
        <taxon>Burkholderiales</taxon>
        <taxon>Alcaligenaceae</taxon>
        <taxon>Orrella</taxon>
    </lineage>
</organism>
<evidence type="ECO:0000313" key="2">
    <source>
        <dbReference type="Proteomes" id="UP000244571"/>
    </source>
</evidence>
<proteinExistence type="predicted"/>
<keyword evidence="2" id="KW-1185">Reference proteome</keyword>
<reference evidence="1 2" key="1">
    <citation type="submission" date="2018-04" db="EMBL/GenBank/DDBJ databases">
        <title>Bordetella sp. HZ20 isolated from seawater.</title>
        <authorList>
            <person name="Sun C."/>
        </authorList>
    </citation>
    <scope>NUCLEOTIDE SEQUENCE [LARGE SCALE GENOMIC DNA]</scope>
    <source>
        <strain evidence="1 2">HZ20</strain>
    </source>
</reference>